<dbReference type="OrthoDB" id="32523at2"/>
<dbReference type="InterPro" id="IPR036390">
    <property type="entry name" value="WH_DNA-bd_sf"/>
</dbReference>
<sequence>MSNPFTDSPALLFEDRAARAKAQWEREFPNLGLEPLDLDPMVMLGRLGEAGPLILTKFLAPAFAALGLKPGEFDVLATLVRSGAPYKLTPTELYRSTMTSSGGMTARLDKLEKYKLIERCAHPEDRRALMVCLTPKALDLIKGMLPDYIKTQHEAVSGLTKEEQLQLSDLLGKLIRSVKEPGE</sequence>
<feature type="domain" description="HTH marR-type" evidence="4">
    <location>
        <begin position="37"/>
        <end position="176"/>
    </location>
</feature>
<comment type="caution">
    <text evidence="5">The sequence shown here is derived from an EMBL/GenBank/DDBJ whole genome shotgun (WGS) entry which is preliminary data.</text>
</comment>
<keyword evidence="6" id="KW-1185">Reference proteome</keyword>
<dbReference type="InterPro" id="IPR000835">
    <property type="entry name" value="HTH_MarR-typ"/>
</dbReference>
<dbReference type="EMBL" id="VLLF01000003">
    <property type="protein sequence ID" value="TWI89484.1"/>
    <property type="molecule type" value="Genomic_DNA"/>
</dbReference>
<dbReference type="SUPFAM" id="SSF46785">
    <property type="entry name" value="Winged helix' DNA-binding domain"/>
    <property type="match status" value="1"/>
</dbReference>
<keyword evidence="2" id="KW-0238">DNA-binding</keyword>
<dbReference type="RefSeq" id="WP_145342142.1">
    <property type="nucleotide sequence ID" value="NZ_SMLY01000063.1"/>
</dbReference>
<dbReference type="PRINTS" id="PR00598">
    <property type="entry name" value="HTHMARR"/>
</dbReference>
<dbReference type="PROSITE" id="PS50995">
    <property type="entry name" value="HTH_MARR_2"/>
    <property type="match status" value="1"/>
</dbReference>
<evidence type="ECO:0000256" key="3">
    <source>
        <dbReference type="ARBA" id="ARBA00023163"/>
    </source>
</evidence>
<reference evidence="5 6" key="1">
    <citation type="submission" date="2019-07" db="EMBL/GenBank/DDBJ databases">
        <title>Genomic Encyclopedia of Archaeal and Bacterial Type Strains, Phase II (KMG-II): from individual species to whole genera.</title>
        <authorList>
            <person name="Goeker M."/>
        </authorList>
    </citation>
    <scope>NUCLEOTIDE SEQUENCE [LARGE SCALE GENOMIC DNA]</scope>
    <source>
        <strain evidence="5 6">ATCC BAA-252</strain>
    </source>
</reference>
<protein>
    <submittedName>
        <fullName evidence="5">Transcriptional regulator, MarR family</fullName>
    </submittedName>
</protein>
<evidence type="ECO:0000313" key="6">
    <source>
        <dbReference type="Proteomes" id="UP000320593"/>
    </source>
</evidence>
<accession>A0A562T8H0</accession>
<evidence type="ECO:0000256" key="1">
    <source>
        <dbReference type="ARBA" id="ARBA00023015"/>
    </source>
</evidence>
<organism evidence="5 6">
    <name type="scientific">Roseibium hamelinense</name>
    <dbReference type="NCBI Taxonomy" id="150831"/>
    <lineage>
        <taxon>Bacteria</taxon>
        <taxon>Pseudomonadati</taxon>
        <taxon>Pseudomonadota</taxon>
        <taxon>Alphaproteobacteria</taxon>
        <taxon>Hyphomicrobiales</taxon>
        <taxon>Stappiaceae</taxon>
        <taxon>Roseibium</taxon>
    </lineage>
</organism>
<dbReference type="SMART" id="SM00347">
    <property type="entry name" value="HTH_MARR"/>
    <property type="match status" value="1"/>
</dbReference>
<keyword evidence="3" id="KW-0804">Transcription</keyword>
<dbReference type="PANTHER" id="PTHR42756:SF1">
    <property type="entry name" value="TRANSCRIPTIONAL REPRESSOR OF EMRAB OPERON"/>
    <property type="match status" value="1"/>
</dbReference>
<dbReference type="GO" id="GO:0003700">
    <property type="term" value="F:DNA-binding transcription factor activity"/>
    <property type="evidence" value="ECO:0007669"/>
    <property type="project" value="InterPro"/>
</dbReference>
<proteinExistence type="predicted"/>
<dbReference type="Gene3D" id="1.10.10.10">
    <property type="entry name" value="Winged helix-like DNA-binding domain superfamily/Winged helix DNA-binding domain"/>
    <property type="match status" value="1"/>
</dbReference>
<dbReference type="GO" id="GO:0003677">
    <property type="term" value="F:DNA binding"/>
    <property type="evidence" value="ECO:0007669"/>
    <property type="project" value="UniProtKB-KW"/>
</dbReference>
<dbReference type="InterPro" id="IPR036388">
    <property type="entry name" value="WH-like_DNA-bd_sf"/>
</dbReference>
<evidence type="ECO:0000259" key="4">
    <source>
        <dbReference type="PROSITE" id="PS50995"/>
    </source>
</evidence>
<name>A0A562T8H0_9HYPH</name>
<keyword evidence="1" id="KW-0805">Transcription regulation</keyword>
<evidence type="ECO:0000313" key="5">
    <source>
        <dbReference type="EMBL" id="TWI89484.1"/>
    </source>
</evidence>
<evidence type="ECO:0000256" key="2">
    <source>
        <dbReference type="ARBA" id="ARBA00023125"/>
    </source>
</evidence>
<dbReference type="Pfam" id="PF12802">
    <property type="entry name" value="MarR_2"/>
    <property type="match status" value="1"/>
</dbReference>
<gene>
    <name evidence="5" type="ORF">JM93_01687</name>
</gene>
<dbReference type="PANTHER" id="PTHR42756">
    <property type="entry name" value="TRANSCRIPTIONAL REGULATOR, MARR"/>
    <property type="match status" value="1"/>
</dbReference>
<dbReference type="Proteomes" id="UP000320593">
    <property type="component" value="Unassembled WGS sequence"/>
</dbReference>
<dbReference type="AlphaFoldDB" id="A0A562T8H0"/>